<protein>
    <submittedName>
        <fullName evidence="1">Uncharacterized protein</fullName>
    </submittedName>
</protein>
<accession>A0ABR1JN44</accession>
<proteinExistence type="predicted"/>
<gene>
    <name evidence="1" type="ORF">VKT23_006330</name>
</gene>
<comment type="caution">
    <text evidence="1">The sequence shown here is derived from an EMBL/GenBank/DDBJ whole genome shotgun (WGS) entry which is preliminary data.</text>
</comment>
<dbReference type="EMBL" id="JBANRG010000008">
    <property type="protein sequence ID" value="KAK7464164.1"/>
    <property type="molecule type" value="Genomic_DNA"/>
</dbReference>
<sequence>MEFFKEGSDSVPVIAIFTKCDARNIKANRELRNEGTVNYKDLRRLIPLQVHNYLKGLVDHIKQEAICKPKEFVFLKDMHKGFAATQAQCAELVEKTSQSIDRKALRLLLVSVQQVNMKICIEYAINDFLRYDKKYRLMDKIKEWFPGGGASIKNDIVQRVAKIIIWFPHFYACITLPW</sequence>
<keyword evidence="2" id="KW-1185">Reference proteome</keyword>
<evidence type="ECO:0000313" key="1">
    <source>
        <dbReference type="EMBL" id="KAK7464164.1"/>
    </source>
</evidence>
<organism evidence="1 2">
    <name type="scientific">Marasmiellus scandens</name>
    <dbReference type="NCBI Taxonomy" id="2682957"/>
    <lineage>
        <taxon>Eukaryota</taxon>
        <taxon>Fungi</taxon>
        <taxon>Dikarya</taxon>
        <taxon>Basidiomycota</taxon>
        <taxon>Agaricomycotina</taxon>
        <taxon>Agaricomycetes</taxon>
        <taxon>Agaricomycetidae</taxon>
        <taxon>Agaricales</taxon>
        <taxon>Marasmiineae</taxon>
        <taxon>Omphalotaceae</taxon>
        <taxon>Marasmiellus</taxon>
    </lineage>
</organism>
<name>A0ABR1JN44_9AGAR</name>
<reference evidence="1 2" key="1">
    <citation type="submission" date="2024-01" db="EMBL/GenBank/DDBJ databases">
        <title>A draft genome for the cacao thread blight pathogen Marasmiellus scandens.</title>
        <authorList>
            <person name="Baruah I.K."/>
            <person name="Leung J."/>
            <person name="Bukari Y."/>
            <person name="Amoako-Attah I."/>
            <person name="Meinhardt L.W."/>
            <person name="Bailey B.A."/>
            <person name="Cohen S.P."/>
        </authorList>
    </citation>
    <scope>NUCLEOTIDE SEQUENCE [LARGE SCALE GENOMIC DNA]</scope>
    <source>
        <strain evidence="1 2">GH-19</strain>
    </source>
</reference>
<dbReference type="Proteomes" id="UP001498398">
    <property type="component" value="Unassembled WGS sequence"/>
</dbReference>
<evidence type="ECO:0000313" key="2">
    <source>
        <dbReference type="Proteomes" id="UP001498398"/>
    </source>
</evidence>